<evidence type="ECO:0000259" key="2">
    <source>
        <dbReference type="Pfam" id="PF02738"/>
    </source>
</evidence>
<dbReference type="PANTHER" id="PTHR11908">
    <property type="entry name" value="XANTHINE DEHYDROGENASE"/>
    <property type="match status" value="1"/>
</dbReference>
<dbReference type="InterPro" id="IPR008274">
    <property type="entry name" value="AldOxase/xan_DH_MoCoBD1"/>
</dbReference>
<dbReference type="Pfam" id="PF02738">
    <property type="entry name" value="MoCoBD_1"/>
    <property type="match status" value="1"/>
</dbReference>
<keyword evidence="1" id="KW-0500">Molybdenum</keyword>
<protein>
    <submittedName>
        <fullName evidence="3">Molybdopterin cofactor-binding domain-containing protein</fullName>
    </submittedName>
</protein>
<dbReference type="InterPro" id="IPR016208">
    <property type="entry name" value="Ald_Oxase/xanthine_DH-like"/>
</dbReference>
<reference evidence="4" key="1">
    <citation type="journal article" date="2019" name="Int. J. Syst. Evol. Microbiol.">
        <title>The Global Catalogue of Microorganisms (GCM) 10K type strain sequencing project: providing services to taxonomists for standard genome sequencing and annotation.</title>
        <authorList>
            <consortium name="The Broad Institute Genomics Platform"/>
            <consortium name="The Broad Institute Genome Sequencing Center for Infectious Disease"/>
            <person name="Wu L."/>
            <person name="Ma J."/>
        </authorList>
    </citation>
    <scope>NUCLEOTIDE SEQUENCE [LARGE SCALE GENOMIC DNA]</scope>
    <source>
        <strain evidence="4">JCM 31696</strain>
    </source>
</reference>
<evidence type="ECO:0000313" key="4">
    <source>
        <dbReference type="Proteomes" id="UP001597083"/>
    </source>
</evidence>
<dbReference type="EMBL" id="JBHTIR010000290">
    <property type="protein sequence ID" value="MFD0851247.1"/>
    <property type="molecule type" value="Genomic_DNA"/>
</dbReference>
<name>A0ABW3CBD9_9ACTN</name>
<dbReference type="Proteomes" id="UP001597083">
    <property type="component" value="Unassembled WGS sequence"/>
</dbReference>
<evidence type="ECO:0000313" key="3">
    <source>
        <dbReference type="EMBL" id="MFD0851247.1"/>
    </source>
</evidence>
<proteinExistence type="predicted"/>
<dbReference type="SUPFAM" id="SSF56003">
    <property type="entry name" value="Molybdenum cofactor-binding domain"/>
    <property type="match status" value="1"/>
</dbReference>
<dbReference type="Gene3D" id="3.30.365.10">
    <property type="entry name" value="Aldehyde oxidase/xanthine dehydrogenase, molybdopterin binding domain"/>
    <property type="match status" value="1"/>
</dbReference>
<feature type="domain" description="Aldehyde oxidase/xanthine dehydrogenase first molybdopterin binding" evidence="2">
    <location>
        <begin position="2"/>
        <end position="118"/>
    </location>
</feature>
<comment type="caution">
    <text evidence="3">The sequence shown here is derived from an EMBL/GenBank/DDBJ whole genome shotgun (WGS) entry which is preliminary data.</text>
</comment>
<dbReference type="InterPro" id="IPR037165">
    <property type="entry name" value="AldOxase/xan_DH_Mopterin-bd_sf"/>
</dbReference>
<sequence length="162" mass="18477">MKLVMTRADTYTSHGHRAENHQTVRIGATRDGRLTAIDHTLTQQASRTDELVLSGSEPSRILYTCANVRTTHRAVRLDMPTANFVRSPETSANHALESALDELAYELDMDPVELRTRNWSSTNQESGQEHGSNHLRECYRRGAERFGWSRRDPRPGSMRDRD</sequence>
<keyword evidence="4" id="KW-1185">Reference proteome</keyword>
<evidence type="ECO:0000256" key="1">
    <source>
        <dbReference type="ARBA" id="ARBA00022505"/>
    </source>
</evidence>
<gene>
    <name evidence="3" type="ORF">ACFQ07_03405</name>
</gene>
<organism evidence="3 4">
    <name type="scientific">Actinomadura adrarensis</name>
    <dbReference type="NCBI Taxonomy" id="1819600"/>
    <lineage>
        <taxon>Bacteria</taxon>
        <taxon>Bacillati</taxon>
        <taxon>Actinomycetota</taxon>
        <taxon>Actinomycetes</taxon>
        <taxon>Streptosporangiales</taxon>
        <taxon>Thermomonosporaceae</taxon>
        <taxon>Actinomadura</taxon>
    </lineage>
</organism>
<feature type="non-terminal residue" evidence="3">
    <location>
        <position position="162"/>
    </location>
</feature>
<accession>A0ABW3CBD9</accession>
<dbReference type="PANTHER" id="PTHR11908:SF132">
    <property type="entry name" value="ALDEHYDE OXIDASE 1-RELATED"/>
    <property type="match status" value="1"/>
</dbReference>